<proteinExistence type="predicted"/>
<reference evidence="3 4" key="1">
    <citation type="submission" date="2017-09" db="EMBL/GenBank/DDBJ databases">
        <title>Depth-based differentiation of microbial function through sediment-hosted aquifers and enrichment of novel symbionts in the deep terrestrial subsurface.</title>
        <authorList>
            <person name="Probst A.J."/>
            <person name="Ladd B."/>
            <person name="Jarett J.K."/>
            <person name="Geller-Mcgrath D.E."/>
            <person name="Sieber C.M."/>
            <person name="Emerson J.B."/>
            <person name="Anantharaman K."/>
            <person name="Thomas B.C."/>
            <person name="Malmstrom R."/>
            <person name="Stieglmeier M."/>
            <person name="Klingl A."/>
            <person name="Woyke T."/>
            <person name="Ryan C.M."/>
            <person name="Banfield J.F."/>
        </authorList>
    </citation>
    <scope>NUCLEOTIDE SEQUENCE [LARGE SCALE GENOMIC DNA]</scope>
    <source>
        <strain evidence="3">CG17_big_fil_post_rev_8_21_14_2_50_48_46</strain>
    </source>
</reference>
<dbReference type="EMBL" id="PFFQ01000012">
    <property type="protein sequence ID" value="PIW18473.1"/>
    <property type="molecule type" value="Genomic_DNA"/>
</dbReference>
<gene>
    <name evidence="3" type="ORF">COW36_04060</name>
</gene>
<accession>A0A2M7G8Q3</accession>
<evidence type="ECO:0000313" key="3">
    <source>
        <dbReference type="EMBL" id="PIW18473.1"/>
    </source>
</evidence>
<sequence>MQKLVTAVSLFFSLSLGAFAAPFQMAQEHRNFPKVNEAERENRSQLTDNKHYRVIYTPLPDPIPLNQHFRLKLTVQDAQNKVVENAKIYVDADMPTHNHGMTVKPKVKDLGKGIFEVRGMLFHMPGFWEIYVLVDHAGKKEKAVFGVTVKMSAQD</sequence>
<evidence type="ECO:0000256" key="1">
    <source>
        <dbReference type="SAM" id="SignalP"/>
    </source>
</evidence>
<dbReference type="AlphaFoldDB" id="A0A2M7G8Q3"/>
<evidence type="ECO:0000313" key="4">
    <source>
        <dbReference type="Proteomes" id="UP000231019"/>
    </source>
</evidence>
<feature type="domain" description="YtkA-like" evidence="2">
    <location>
        <begin position="71"/>
        <end position="132"/>
    </location>
</feature>
<dbReference type="InterPro" id="IPR032693">
    <property type="entry name" value="YtkA-like_dom"/>
</dbReference>
<evidence type="ECO:0000259" key="2">
    <source>
        <dbReference type="Pfam" id="PF13115"/>
    </source>
</evidence>
<organism evidence="3 4">
    <name type="scientific">bacterium (Candidatus Blackallbacteria) CG17_big_fil_post_rev_8_21_14_2_50_48_46</name>
    <dbReference type="NCBI Taxonomy" id="2014261"/>
    <lineage>
        <taxon>Bacteria</taxon>
        <taxon>Candidatus Blackallbacteria</taxon>
    </lineage>
</organism>
<protein>
    <recommendedName>
        <fullName evidence="2">YtkA-like domain-containing protein</fullName>
    </recommendedName>
</protein>
<name>A0A2M7G8Q3_9BACT</name>
<feature type="signal peptide" evidence="1">
    <location>
        <begin position="1"/>
        <end position="20"/>
    </location>
</feature>
<dbReference type="Pfam" id="PF13115">
    <property type="entry name" value="YtkA"/>
    <property type="match status" value="1"/>
</dbReference>
<comment type="caution">
    <text evidence="3">The sequence shown here is derived from an EMBL/GenBank/DDBJ whole genome shotgun (WGS) entry which is preliminary data.</text>
</comment>
<feature type="chain" id="PRO_5014895716" description="YtkA-like domain-containing protein" evidence="1">
    <location>
        <begin position="21"/>
        <end position="155"/>
    </location>
</feature>
<dbReference type="Proteomes" id="UP000231019">
    <property type="component" value="Unassembled WGS sequence"/>
</dbReference>
<keyword evidence="1" id="KW-0732">Signal</keyword>